<gene>
    <name evidence="1" type="ORF">GA0070215_107122</name>
</gene>
<reference evidence="2" key="1">
    <citation type="submission" date="2016-06" db="EMBL/GenBank/DDBJ databases">
        <authorList>
            <person name="Varghese N."/>
        </authorList>
    </citation>
    <scope>NUCLEOTIDE SEQUENCE [LARGE SCALE GENOMIC DNA]</scope>
    <source>
        <strain evidence="2">DSM 45555</strain>
    </source>
</reference>
<dbReference type="AlphaFoldDB" id="A0A1C4XFP8"/>
<accession>A0A1C4XFP8</accession>
<evidence type="ECO:0000313" key="2">
    <source>
        <dbReference type="Proteomes" id="UP000198551"/>
    </source>
</evidence>
<dbReference type="Proteomes" id="UP000198551">
    <property type="component" value="Unassembled WGS sequence"/>
</dbReference>
<dbReference type="EMBL" id="FMCV01000007">
    <property type="protein sequence ID" value="SCF07350.1"/>
    <property type="molecule type" value="Genomic_DNA"/>
</dbReference>
<organism evidence="1 2">
    <name type="scientific">Micromonospora marina</name>
    <dbReference type="NCBI Taxonomy" id="307120"/>
    <lineage>
        <taxon>Bacteria</taxon>
        <taxon>Bacillati</taxon>
        <taxon>Actinomycetota</taxon>
        <taxon>Actinomycetes</taxon>
        <taxon>Micromonosporales</taxon>
        <taxon>Micromonosporaceae</taxon>
        <taxon>Micromonospora</taxon>
    </lineage>
</organism>
<name>A0A1C4XFP8_9ACTN</name>
<sequence>MQINLPEPPRGMSDKVKSKLHRFANEGRFAGKGLRGTNKDSLDVSTPHQVFTLGLDDVLAGGGIDRAQPAGWRYLVEQAGQPVASAETTAGPDGSQEVSQFTEGPFVDATDKALKVVRKLPKLEAAGFELRLLRIPAVYQMALWLHSAKEDLLVPLAPSSIGKEGKAMPASEFFADLAELARSTSFRSESS</sequence>
<evidence type="ECO:0000313" key="1">
    <source>
        <dbReference type="EMBL" id="SCF07350.1"/>
    </source>
</evidence>
<protein>
    <submittedName>
        <fullName evidence="1">Uncharacterized protein</fullName>
    </submittedName>
</protein>
<keyword evidence="2" id="KW-1185">Reference proteome</keyword>
<proteinExistence type="predicted"/>
<dbReference type="RefSeq" id="WP_091045086.1">
    <property type="nucleotide sequence ID" value="NZ_FMCV01000007.1"/>
</dbReference>